<dbReference type="Proteomes" id="UP000225706">
    <property type="component" value="Unassembled WGS sequence"/>
</dbReference>
<comment type="caution">
    <text evidence="2">The sequence shown here is derived from an EMBL/GenBank/DDBJ whole genome shotgun (WGS) entry which is preliminary data.</text>
</comment>
<feature type="compositionally biased region" description="Polar residues" evidence="1">
    <location>
        <begin position="44"/>
        <end position="56"/>
    </location>
</feature>
<evidence type="ECO:0000313" key="2">
    <source>
        <dbReference type="EMBL" id="PFX13520.1"/>
    </source>
</evidence>
<sequence>MDFTVVRMATDGDFLALGLVRRGRYTCTEIICSKYRQGKRRAKIQTSETNPSTWTIDDNDSEISKPVFDNRQETVSNGLLGTSDERNSSMEDQDKEYLDSLRKHQEKEQAKKEELLHCQEEFAIQESLREAREMRVPVELDISELYVKVSVRHITLGVITRKFPKRGHVGTVYNWVGSLSLTPKYFILSLVGSMGLDPALLIETVDQATLSLLDCDESPPSPNEVVCFHGFGAPSETSSEDNMWEPVSVKPPLVLLEEDEA</sequence>
<proteinExistence type="predicted"/>
<dbReference type="AlphaFoldDB" id="A0A2B4RAI8"/>
<keyword evidence="3" id="KW-1185">Reference proteome</keyword>
<gene>
    <name evidence="2" type="ORF">AWC38_SpisGene22385</name>
</gene>
<evidence type="ECO:0000256" key="1">
    <source>
        <dbReference type="SAM" id="MobiDB-lite"/>
    </source>
</evidence>
<reference evidence="3" key="1">
    <citation type="journal article" date="2017" name="bioRxiv">
        <title>Comparative analysis of the genomes of Stylophora pistillata and Acropora digitifera provides evidence for extensive differences between species of corals.</title>
        <authorList>
            <person name="Voolstra C.R."/>
            <person name="Li Y."/>
            <person name="Liew Y.J."/>
            <person name="Baumgarten S."/>
            <person name="Zoccola D."/>
            <person name="Flot J.-F."/>
            <person name="Tambutte S."/>
            <person name="Allemand D."/>
            <person name="Aranda M."/>
        </authorList>
    </citation>
    <scope>NUCLEOTIDE SEQUENCE [LARGE SCALE GENOMIC DNA]</scope>
</reference>
<name>A0A2B4RAI8_STYPI</name>
<protein>
    <submittedName>
        <fullName evidence="2">Uncharacterized protein</fullName>
    </submittedName>
</protein>
<evidence type="ECO:0000313" key="3">
    <source>
        <dbReference type="Proteomes" id="UP000225706"/>
    </source>
</evidence>
<dbReference type="EMBL" id="LSMT01000956">
    <property type="protein sequence ID" value="PFX13520.1"/>
    <property type="molecule type" value="Genomic_DNA"/>
</dbReference>
<dbReference type="OrthoDB" id="5967625at2759"/>
<accession>A0A2B4RAI8</accession>
<organism evidence="2 3">
    <name type="scientific">Stylophora pistillata</name>
    <name type="common">Smooth cauliflower coral</name>
    <dbReference type="NCBI Taxonomy" id="50429"/>
    <lineage>
        <taxon>Eukaryota</taxon>
        <taxon>Metazoa</taxon>
        <taxon>Cnidaria</taxon>
        <taxon>Anthozoa</taxon>
        <taxon>Hexacorallia</taxon>
        <taxon>Scleractinia</taxon>
        <taxon>Astrocoeniina</taxon>
        <taxon>Pocilloporidae</taxon>
        <taxon>Stylophora</taxon>
    </lineage>
</organism>
<feature type="region of interest" description="Disordered" evidence="1">
    <location>
        <begin position="41"/>
        <end position="95"/>
    </location>
</feature>